<keyword evidence="2" id="KW-1185">Reference proteome</keyword>
<organism evidence="1 2">
    <name type="scientific">Steinernema carpocapsae</name>
    <name type="common">Entomopathogenic nematode</name>
    <dbReference type="NCBI Taxonomy" id="34508"/>
    <lineage>
        <taxon>Eukaryota</taxon>
        <taxon>Metazoa</taxon>
        <taxon>Ecdysozoa</taxon>
        <taxon>Nematoda</taxon>
        <taxon>Chromadorea</taxon>
        <taxon>Rhabditida</taxon>
        <taxon>Tylenchina</taxon>
        <taxon>Panagrolaimomorpha</taxon>
        <taxon>Strongyloidoidea</taxon>
        <taxon>Steinernematidae</taxon>
        <taxon>Steinernema</taxon>
    </lineage>
</organism>
<accession>A0A4U5M723</accession>
<dbReference type="EMBL" id="AZBU02000009">
    <property type="protein sequence ID" value="TKR64363.1"/>
    <property type="molecule type" value="Genomic_DNA"/>
</dbReference>
<reference evidence="1 2" key="2">
    <citation type="journal article" date="2019" name="G3 (Bethesda)">
        <title>Hybrid Assembly of the Genome of the Entomopathogenic Nematode Steinernema carpocapsae Identifies the X-Chromosome.</title>
        <authorList>
            <person name="Serra L."/>
            <person name="Macchietto M."/>
            <person name="Macias-Munoz A."/>
            <person name="McGill C.J."/>
            <person name="Rodriguez I.M."/>
            <person name="Rodriguez B."/>
            <person name="Murad R."/>
            <person name="Mortazavi A."/>
        </authorList>
    </citation>
    <scope>NUCLEOTIDE SEQUENCE [LARGE SCALE GENOMIC DNA]</scope>
    <source>
        <strain evidence="1 2">ALL</strain>
    </source>
</reference>
<name>A0A4U5M723_STECR</name>
<comment type="caution">
    <text evidence="1">The sequence shown here is derived from an EMBL/GenBank/DDBJ whole genome shotgun (WGS) entry which is preliminary data.</text>
</comment>
<sequence>MVPQKQLTKAAPEEVLAFLYSKSNINAIPIGSNALNANLEDVAGEIGNEHPLLFTHYYRVIQFRSYLRMFI</sequence>
<dbReference type="Proteomes" id="UP000298663">
    <property type="component" value="Unassembled WGS sequence"/>
</dbReference>
<reference evidence="1 2" key="1">
    <citation type="journal article" date="2015" name="Genome Biol.">
        <title>Comparative genomics of Steinernema reveals deeply conserved gene regulatory networks.</title>
        <authorList>
            <person name="Dillman A.R."/>
            <person name="Macchietto M."/>
            <person name="Porter C.F."/>
            <person name="Rogers A."/>
            <person name="Williams B."/>
            <person name="Antoshechkin I."/>
            <person name="Lee M.M."/>
            <person name="Goodwin Z."/>
            <person name="Lu X."/>
            <person name="Lewis E.E."/>
            <person name="Goodrich-Blair H."/>
            <person name="Stock S.P."/>
            <person name="Adams B.J."/>
            <person name="Sternberg P.W."/>
            <person name="Mortazavi A."/>
        </authorList>
    </citation>
    <scope>NUCLEOTIDE SEQUENCE [LARGE SCALE GENOMIC DNA]</scope>
    <source>
        <strain evidence="1 2">ALL</strain>
    </source>
</reference>
<gene>
    <name evidence="1" type="ORF">L596_024911</name>
</gene>
<evidence type="ECO:0000313" key="2">
    <source>
        <dbReference type="Proteomes" id="UP000298663"/>
    </source>
</evidence>
<evidence type="ECO:0000313" key="1">
    <source>
        <dbReference type="EMBL" id="TKR64363.1"/>
    </source>
</evidence>
<proteinExistence type="predicted"/>
<dbReference type="AlphaFoldDB" id="A0A4U5M723"/>
<protein>
    <submittedName>
        <fullName evidence="1">Uncharacterized protein</fullName>
    </submittedName>
</protein>